<proteinExistence type="predicted"/>
<comment type="caution">
    <text evidence="2">The sequence shown here is derived from an EMBL/GenBank/DDBJ whole genome shotgun (WGS) entry which is preliminary data.</text>
</comment>
<name>A0A392UR51_9FABA</name>
<keyword evidence="3" id="KW-1185">Reference proteome</keyword>
<accession>A0A392UR51</accession>
<protein>
    <submittedName>
        <fullName evidence="2">Uncharacterized protein</fullName>
    </submittedName>
</protein>
<evidence type="ECO:0000313" key="3">
    <source>
        <dbReference type="Proteomes" id="UP000265520"/>
    </source>
</evidence>
<sequence>ELSTEGIGVLKRVENGEIVIPKKYRQMEIEDEEDELEEGDNVEDEHEEGQGESDG</sequence>
<reference evidence="2 3" key="1">
    <citation type="journal article" date="2018" name="Front. Plant Sci.">
        <title>Red Clover (Trifolium pratense) and Zigzag Clover (T. medium) - A Picture of Genomic Similarities and Differences.</title>
        <authorList>
            <person name="Dluhosova J."/>
            <person name="Istvanek J."/>
            <person name="Nedelnik J."/>
            <person name="Repkova J."/>
        </authorList>
    </citation>
    <scope>NUCLEOTIDE SEQUENCE [LARGE SCALE GENOMIC DNA]</scope>
    <source>
        <strain evidence="3">cv. 10/8</strain>
        <tissue evidence="2">Leaf</tissue>
    </source>
</reference>
<dbReference type="Proteomes" id="UP000265520">
    <property type="component" value="Unassembled WGS sequence"/>
</dbReference>
<organism evidence="2 3">
    <name type="scientific">Trifolium medium</name>
    <dbReference type="NCBI Taxonomy" id="97028"/>
    <lineage>
        <taxon>Eukaryota</taxon>
        <taxon>Viridiplantae</taxon>
        <taxon>Streptophyta</taxon>
        <taxon>Embryophyta</taxon>
        <taxon>Tracheophyta</taxon>
        <taxon>Spermatophyta</taxon>
        <taxon>Magnoliopsida</taxon>
        <taxon>eudicotyledons</taxon>
        <taxon>Gunneridae</taxon>
        <taxon>Pentapetalae</taxon>
        <taxon>rosids</taxon>
        <taxon>fabids</taxon>
        <taxon>Fabales</taxon>
        <taxon>Fabaceae</taxon>
        <taxon>Papilionoideae</taxon>
        <taxon>50 kb inversion clade</taxon>
        <taxon>NPAAA clade</taxon>
        <taxon>Hologalegina</taxon>
        <taxon>IRL clade</taxon>
        <taxon>Trifolieae</taxon>
        <taxon>Trifolium</taxon>
    </lineage>
</organism>
<feature type="non-terminal residue" evidence="2">
    <location>
        <position position="1"/>
    </location>
</feature>
<feature type="compositionally biased region" description="Acidic residues" evidence="1">
    <location>
        <begin position="29"/>
        <end position="55"/>
    </location>
</feature>
<dbReference type="EMBL" id="LXQA010894012">
    <property type="protein sequence ID" value="MCI75922.1"/>
    <property type="molecule type" value="Genomic_DNA"/>
</dbReference>
<evidence type="ECO:0000256" key="1">
    <source>
        <dbReference type="SAM" id="MobiDB-lite"/>
    </source>
</evidence>
<dbReference type="AlphaFoldDB" id="A0A392UR51"/>
<feature type="region of interest" description="Disordered" evidence="1">
    <location>
        <begin position="25"/>
        <end position="55"/>
    </location>
</feature>
<evidence type="ECO:0000313" key="2">
    <source>
        <dbReference type="EMBL" id="MCI75922.1"/>
    </source>
</evidence>